<protein>
    <submittedName>
        <fullName evidence="1">Uncharacterized protein</fullName>
    </submittedName>
</protein>
<gene>
    <name evidence="1" type="ORF">SAMN05421863_10272</name>
</gene>
<dbReference type="EMBL" id="FOUB01000027">
    <property type="protein sequence ID" value="SFM40001.1"/>
    <property type="molecule type" value="Genomic_DNA"/>
</dbReference>
<sequence length="218" mass="24383">MTLARCYVQINSRLSRRHKQATSILDDHVNGNLSPWEFRFLAEALLSNLWIDWNVFVKQVLLLSCRGTTTRSGVIVPARLAPNNTESRITYEFIQCSKNATVNPTKTYSGSIEPTWAHPDRIIGCISGLATSNTTELQNAFGSAGLFGPKRIHLVRNACAHKSKFNRNEVARALRGLYLTNHFLDPIDIIWGNNSSTNSIAIFEWIADLTDIADLATH</sequence>
<proteinExistence type="predicted"/>
<dbReference type="OrthoDB" id="8480886at2"/>
<dbReference type="Proteomes" id="UP000183287">
    <property type="component" value="Unassembled WGS sequence"/>
</dbReference>
<evidence type="ECO:0000313" key="2">
    <source>
        <dbReference type="Proteomes" id="UP000183287"/>
    </source>
</evidence>
<reference evidence="2" key="1">
    <citation type="submission" date="2016-10" db="EMBL/GenBank/DDBJ databases">
        <authorList>
            <person name="Varghese N."/>
            <person name="Submissions S."/>
        </authorList>
    </citation>
    <scope>NUCLEOTIDE SEQUENCE [LARGE SCALE GENOMIC DNA]</scope>
    <source>
        <strain evidence="2">Nm44</strain>
    </source>
</reference>
<dbReference type="AlphaFoldDB" id="A0A1I4QIW3"/>
<accession>A0A1I4QIW3</accession>
<organism evidence="1 2">
    <name type="scientific">Nitrosomonas communis</name>
    <dbReference type="NCBI Taxonomy" id="44574"/>
    <lineage>
        <taxon>Bacteria</taxon>
        <taxon>Pseudomonadati</taxon>
        <taxon>Pseudomonadota</taxon>
        <taxon>Betaproteobacteria</taxon>
        <taxon>Nitrosomonadales</taxon>
        <taxon>Nitrosomonadaceae</taxon>
        <taxon>Nitrosomonas</taxon>
    </lineage>
</organism>
<name>A0A1I4QIW3_9PROT</name>
<dbReference type="RefSeq" id="WP_143083407.1">
    <property type="nucleotide sequence ID" value="NZ_FOUB01000027.1"/>
</dbReference>
<evidence type="ECO:0000313" key="1">
    <source>
        <dbReference type="EMBL" id="SFM40001.1"/>
    </source>
</evidence>
<keyword evidence="2" id="KW-1185">Reference proteome</keyword>